<keyword evidence="4" id="KW-1003">Cell membrane</keyword>
<protein>
    <submittedName>
        <fullName evidence="9">Iron complex transport system permease protein</fullName>
    </submittedName>
</protein>
<keyword evidence="10" id="KW-1185">Reference proteome</keyword>
<evidence type="ECO:0000256" key="3">
    <source>
        <dbReference type="ARBA" id="ARBA00022448"/>
    </source>
</evidence>
<feature type="transmembrane region" description="Helical" evidence="8">
    <location>
        <begin position="20"/>
        <end position="37"/>
    </location>
</feature>
<feature type="transmembrane region" description="Helical" evidence="8">
    <location>
        <begin position="136"/>
        <end position="154"/>
    </location>
</feature>
<dbReference type="InterPro" id="IPR037294">
    <property type="entry name" value="ABC_BtuC-like"/>
</dbReference>
<evidence type="ECO:0000256" key="2">
    <source>
        <dbReference type="ARBA" id="ARBA00007935"/>
    </source>
</evidence>
<evidence type="ECO:0000256" key="5">
    <source>
        <dbReference type="ARBA" id="ARBA00022692"/>
    </source>
</evidence>
<sequence length="347" mass="35151">MTARTLVRIGPTSWWLRPRAAVAGVVAIALMLLLFAADVRISDYPLSLLDVGRILLGGGTRVENVVVLDVQLPRALVALLVGAGLAMSGALTQAISRNPLATPDVLGITTGASVGAVFVITLGSSLGIAGTVSTPMGAFIGALGAAFAMYVLAWKNGIEAFRLVLVGIGLAWALSAVVSFLLVRAQLNDAARAQQWIVGSVAQASWSNVWPMVGVLAVALAAMVVGTRQLGIAALGEDVARSLGVRVTTANAWILLLAVALAAVSVAAAGPISFVALLAPPIAMRLTGAATPPPVASALVGACLVLGADLLCRTLLPEGVPVGVVTAGIGGPVLIHLMIRVARRSAI</sequence>
<gene>
    <name evidence="9" type="ORF">SAMN05445060_0288</name>
</gene>
<comment type="subcellular location">
    <subcellularLocation>
        <location evidence="1">Cell membrane</location>
        <topology evidence="1">Multi-pass membrane protein</topology>
    </subcellularLocation>
</comment>
<feature type="transmembrane region" description="Helical" evidence="8">
    <location>
        <begin position="209"/>
        <end position="232"/>
    </location>
</feature>
<evidence type="ECO:0000256" key="8">
    <source>
        <dbReference type="SAM" id="Phobius"/>
    </source>
</evidence>
<organism evidence="9 10">
    <name type="scientific">Williamsia sterculiae</name>
    <dbReference type="NCBI Taxonomy" id="1344003"/>
    <lineage>
        <taxon>Bacteria</taxon>
        <taxon>Bacillati</taxon>
        <taxon>Actinomycetota</taxon>
        <taxon>Actinomycetes</taxon>
        <taxon>Mycobacteriales</taxon>
        <taxon>Nocardiaceae</taxon>
        <taxon>Williamsia</taxon>
    </lineage>
</organism>
<evidence type="ECO:0000256" key="4">
    <source>
        <dbReference type="ARBA" id="ARBA00022475"/>
    </source>
</evidence>
<dbReference type="Pfam" id="PF01032">
    <property type="entry name" value="FecCD"/>
    <property type="match status" value="1"/>
</dbReference>
<comment type="similarity">
    <text evidence="2">Belongs to the binding-protein-dependent transport system permease family. FecCD subfamily.</text>
</comment>
<reference evidence="9 10" key="1">
    <citation type="submission" date="2017-01" db="EMBL/GenBank/DDBJ databases">
        <authorList>
            <person name="Mah S.A."/>
            <person name="Swanson W.J."/>
            <person name="Moy G.W."/>
            <person name="Vacquier V.D."/>
        </authorList>
    </citation>
    <scope>NUCLEOTIDE SEQUENCE [LARGE SCALE GENOMIC DNA]</scope>
    <source>
        <strain evidence="9 10">CPCC 203464</strain>
    </source>
</reference>
<dbReference type="PANTHER" id="PTHR30472">
    <property type="entry name" value="FERRIC ENTEROBACTIN TRANSPORT SYSTEM PERMEASE PROTEIN"/>
    <property type="match status" value="1"/>
</dbReference>
<dbReference type="GO" id="GO:0033214">
    <property type="term" value="P:siderophore-iron import into cell"/>
    <property type="evidence" value="ECO:0007669"/>
    <property type="project" value="TreeGrafter"/>
</dbReference>
<evidence type="ECO:0000313" key="10">
    <source>
        <dbReference type="Proteomes" id="UP000186218"/>
    </source>
</evidence>
<dbReference type="Proteomes" id="UP000186218">
    <property type="component" value="Unassembled WGS sequence"/>
</dbReference>
<feature type="transmembrane region" description="Helical" evidence="8">
    <location>
        <begin position="252"/>
        <end position="283"/>
    </location>
</feature>
<evidence type="ECO:0000256" key="6">
    <source>
        <dbReference type="ARBA" id="ARBA00022989"/>
    </source>
</evidence>
<keyword evidence="5 8" id="KW-0812">Transmembrane</keyword>
<dbReference type="STRING" id="1344003.SAMN05445060_0288"/>
<evidence type="ECO:0000313" key="9">
    <source>
        <dbReference type="EMBL" id="SIR65743.1"/>
    </source>
</evidence>
<dbReference type="InterPro" id="IPR000522">
    <property type="entry name" value="ABC_transptr_permease_BtuC"/>
</dbReference>
<feature type="transmembrane region" description="Helical" evidence="8">
    <location>
        <begin position="108"/>
        <end position="129"/>
    </location>
</feature>
<keyword evidence="7 8" id="KW-0472">Membrane</keyword>
<evidence type="ECO:0000256" key="7">
    <source>
        <dbReference type="ARBA" id="ARBA00023136"/>
    </source>
</evidence>
<proteinExistence type="inferred from homology"/>
<dbReference type="Gene3D" id="1.10.3470.10">
    <property type="entry name" value="ABC transporter involved in vitamin B12 uptake, BtuC"/>
    <property type="match status" value="1"/>
</dbReference>
<dbReference type="CDD" id="cd06550">
    <property type="entry name" value="TM_ABC_iron-siderophores_like"/>
    <property type="match status" value="1"/>
</dbReference>
<keyword evidence="3" id="KW-0813">Transport</keyword>
<dbReference type="AlphaFoldDB" id="A0A1N7CQ83"/>
<dbReference type="SUPFAM" id="SSF81345">
    <property type="entry name" value="ABC transporter involved in vitamin B12 uptake, BtuC"/>
    <property type="match status" value="1"/>
</dbReference>
<dbReference type="RefSeq" id="WP_076475840.1">
    <property type="nucleotide sequence ID" value="NZ_FTNT01000001.1"/>
</dbReference>
<feature type="transmembrane region" description="Helical" evidence="8">
    <location>
        <begin position="160"/>
        <end position="183"/>
    </location>
</feature>
<dbReference type="EMBL" id="FTNT01000001">
    <property type="protein sequence ID" value="SIR65743.1"/>
    <property type="molecule type" value="Genomic_DNA"/>
</dbReference>
<dbReference type="GO" id="GO:0005886">
    <property type="term" value="C:plasma membrane"/>
    <property type="evidence" value="ECO:0007669"/>
    <property type="project" value="UniProtKB-SubCell"/>
</dbReference>
<dbReference type="PANTHER" id="PTHR30472:SF24">
    <property type="entry name" value="FERRIC ENTEROBACTIN TRANSPORT SYSTEM PERMEASE PROTEIN FEPG"/>
    <property type="match status" value="1"/>
</dbReference>
<dbReference type="GO" id="GO:0022857">
    <property type="term" value="F:transmembrane transporter activity"/>
    <property type="evidence" value="ECO:0007669"/>
    <property type="project" value="InterPro"/>
</dbReference>
<feature type="transmembrane region" description="Helical" evidence="8">
    <location>
        <begin position="295"/>
        <end position="316"/>
    </location>
</feature>
<evidence type="ECO:0000256" key="1">
    <source>
        <dbReference type="ARBA" id="ARBA00004651"/>
    </source>
</evidence>
<feature type="transmembrane region" description="Helical" evidence="8">
    <location>
        <begin position="76"/>
        <end position="96"/>
    </location>
</feature>
<feature type="transmembrane region" description="Helical" evidence="8">
    <location>
        <begin position="322"/>
        <end position="342"/>
    </location>
</feature>
<accession>A0A1N7CQ83</accession>
<keyword evidence="6 8" id="KW-1133">Transmembrane helix</keyword>
<name>A0A1N7CQ83_9NOCA</name>